<dbReference type="RefSeq" id="XP_002116967.1">
    <property type="nucleotide sequence ID" value="XM_002116931.1"/>
</dbReference>
<dbReference type="InParanoid" id="B3S9V5"/>
<evidence type="ECO:0008006" key="5">
    <source>
        <dbReference type="Google" id="ProtNLM"/>
    </source>
</evidence>
<evidence type="ECO:0000256" key="1">
    <source>
        <dbReference type="SAM" id="MobiDB-lite"/>
    </source>
</evidence>
<dbReference type="Gene3D" id="1.20.1070.10">
    <property type="entry name" value="Rhodopsin 7-helix transmembrane proteins"/>
    <property type="match status" value="1"/>
</dbReference>
<organism evidence="3 4">
    <name type="scientific">Trichoplax adhaerens</name>
    <name type="common">Trichoplax reptans</name>
    <dbReference type="NCBI Taxonomy" id="10228"/>
    <lineage>
        <taxon>Eukaryota</taxon>
        <taxon>Metazoa</taxon>
        <taxon>Placozoa</taxon>
        <taxon>Uniplacotomia</taxon>
        <taxon>Trichoplacea</taxon>
        <taxon>Trichoplacidae</taxon>
        <taxon>Trichoplax</taxon>
    </lineage>
</organism>
<dbReference type="GeneID" id="6758180"/>
<dbReference type="AlphaFoldDB" id="B3S9V5"/>
<reference evidence="3 4" key="1">
    <citation type="journal article" date="2008" name="Nature">
        <title>The Trichoplax genome and the nature of placozoans.</title>
        <authorList>
            <person name="Srivastava M."/>
            <person name="Begovic E."/>
            <person name="Chapman J."/>
            <person name="Putnam N.H."/>
            <person name="Hellsten U."/>
            <person name="Kawashima T."/>
            <person name="Kuo A."/>
            <person name="Mitros T."/>
            <person name="Salamov A."/>
            <person name="Carpenter M.L."/>
            <person name="Signorovitch A.Y."/>
            <person name="Moreno M.A."/>
            <person name="Kamm K."/>
            <person name="Grimwood J."/>
            <person name="Schmutz J."/>
            <person name="Shapiro H."/>
            <person name="Grigoriev I.V."/>
            <person name="Buss L.W."/>
            <person name="Schierwater B."/>
            <person name="Dellaporta S.L."/>
            <person name="Rokhsar D.S."/>
        </authorList>
    </citation>
    <scope>NUCLEOTIDE SEQUENCE [LARGE SCALE GENOMIC DNA]</scope>
    <source>
        <strain evidence="3 4">Grell-BS-1999</strain>
    </source>
</reference>
<keyword evidence="4" id="KW-1185">Reference proteome</keyword>
<protein>
    <recommendedName>
        <fullName evidence="5">G-protein coupled receptors family 2 profile 2 domain-containing protein</fullName>
    </recommendedName>
</protein>
<dbReference type="EMBL" id="DS985259">
    <property type="protein sequence ID" value="EDV20541.1"/>
    <property type="molecule type" value="Genomic_DNA"/>
</dbReference>
<evidence type="ECO:0000313" key="4">
    <source>
        <dbReference type="Proteomes" id="UP000009022"/>
    </source>
</evidence>
<accession>B3S9V5</accession>
<evidence type="ECO:0000256" key="2">
    <source>
        <dbReference type="SAM" id="Phobius"/>
    </source>
</evidence>
<dbReference type="HOGENOM" id="CLU_1742873_0_0_1"/>
<dbReference type="Proteomes" id="UP000009022">
    <property type="component" value="Unassembled WGS sequence"/>
</dbReference>
<sequence length="150" mass="17312">MAIILASKNFTNAKSENLEKGQEEFSIYKHYLIRAFFLLLLIAVGWTLFVLFIIYNHIILQYAFAILSFLQGLYVFVFYGIQKIILKNDDWEKSSVKTMDTGRGDSFTSRRKTGPPEPDSINVYEDTDVNNVAYEEIETPPSSMEDSVRF</sequence>
<feature type="region of interest" description="Disordered" evidence="1">
    <location>
        <begin position="95"/>
        <end position="128"/>
    </location>
</feature>
<proteinExistence type="predicted"/>
<dbReference type="CTD" id="6758180"/>
<dbReference type="KEGG" id="tad:TRIADDRAFT_61040"/>
<name>B3S9V5_TRIAD</name>
<feature type="transmembrane region" description="Helical" evidence="2">
    <location>
        <begin position="31"/>
        <end position="55"/>
    </location>
</feature>
<gene>
    <name evidence="3" type="ORF">TRIADDRAFT_61040</name>
</gene>
<keyword evidence="2" id="KW-1133">Transmembrane helix</keyword>
<feature type="transmembrane region" description="Helical" evidence="2">
    <location>
        <begin position="61"/>
        <end position="81"/>
    </location>
</feature>
<dbReference type="PhylomeDB" id="B3S9V5"/>
<evidence type="ECO:0000313" key="3">
    <source>
        <dbReference type="EMBL" id="EDV20541.1"/>
    </source>
</evidence>
<keyword evidence="2" id="KW-0812">Transmembrane</keyword>
<keyword evidence="2" id="KW-0472">Membrane</keyword>